<dbReference type="InterPro" id="IPR023346">
    <property type="entry name" value="Lysozyme-like_dom_sf"/>
</dbReference>
<name>A0A4R2BPF7_9BACI</name>
<dbReference type="Pfam" id="PF01464">
    <property type="entry name" value="SLT"/>
    <property type="match status" value="1"/>
</dbReference>
<evidence type="ECO:0000313" key="3">
    <source>
        <dbReference type="EMBL" id="TCN27854.1"/>
    </source>
</evidence>
<keyword evidence="4" id="KW-1185">Reference proteome</keyword>
<dbReference type="Gene3D" id="1.10.530.10">
    <property type="match status" value="1"/>
</dbReference>
<gene>
    <name evidence="3" type="ORF">EV146_101182</name>
</gene>
<protein>
    <submittedName>
        <fullName evidence="3">Transglycosylase-like protein with SLT domain</fullName>
    </submittedName>
</protein>
<feature type="domain" description="Transglycosylase SLT" evidence="2">
    <location>
        <begin position="87"/>
        <end position="195"/>
    </location>
</feature>
<reference evidence="3 4" key="1">
    <citation type="journal article" date="2015" name="Stand. Genomic Sci.">
        <title>Genomic Encyclopedia of Bacterial and Archaeal Type Strains, Phase III: the genomes of soil and plant-associated and newly described type strains.</title>
        <authorList>
            <person name="Whitman W.B."/>
            <person name="Woyke T."/>
            <person name="Klenk H.P."/>
            <person name="Zhou Y."/>
            <person name="Lilburn T.G."/>
            <person name="Beck B.J."/>
            <person name="De Vos P."/>
            <person name="Vandamme P."/>
            <person name="Eisen J.A."/>
            <person name="Garrity G."/>
            <person name="Hugenholtz P."/>
            <person name="Kyrpides N.C."/>
        </authorList>
    </citation>
    <scope>NUCLEOTIDE SEQUENCE [LARGE SCALE GENOMIC DNA]</scope>
    <source>
        <strain evidence="3 4">CV53</strain>
    </source>
</reference>
<proteinExistence type="inferred from homology"/>
<dbReference type="EMBL" id="SLVV01000001">
    <property type="protein sequence ID" value="TCN27854.1"/>
    <property type="molecule type" value="Genomic_DNA"/>
</dbReference>
<evidence type="ECO:0000313" key="4">
    <source>
        <dbReference type="Proteomes" id="UP000295689"/>
    </source>
</evidence>
<evidence type="ECO:0000259" key="2">
    <source>
        <dbReference type="Pfam" id="PF01464"/>
    </source>
</evidence>
<dbReference type="CDD" id="cd00254">
    <property type="entry name" value="LT-like"/>
    <property type="match status" value="1"/>
</dbReference>
<comment type="caution">
    <text evidence="3">The sequence shown here is derived from an EMBL/GenBank/DDBJ whole genome shotgun (WGS) entry which is preliminary data.</text>
</comment>
<dbReference type="AlphaFoldDB" id="A0A4R2BPF7"/>
<dbReference type="PANTHER" id="PTHR37423:SF2">
    <property type="entry name" value="MEMBRANE-BOUND LYTIC MUREIN TRANSGLYCOSYLASE C"/>
    <property type="match status" value="1"/>
</dbReference>
<organism evidence="3 4">
    <name type="scientific">Mesobacillus foraminis</name>
    <dbReference type="NCBI Taxonomy" id="279826"/>
    <lineage>
        <taxon>Bacteria</taxon>
        <taxon>Bacillati</taxon>
        <taxon>Bacillota</taxon>
        <taxon>Bacilli</taxon>
        <taxon>Bacillales</taxon>
        <taxon>Bacillaceae</taxon>
        <taxon>Mesobacillus</taxon>
    </lineage>
</organism>
<dbReference type="Proteomes" id="UP000295689">
    <property type="component" value="Unassembled WGS sequence"/>
</dbReference>
<dbReference type="PANTHER" id="PTHR37423">
    <property type="entry name" value="SOLUBLE LYTIC MUREIN TRANSGLYCOSYLASE-RELATED"/>
    <property type="match status" value="1"/>
</dbReference>
<comment type="similarity">
    <text evidence="1">Belongs to the transglycosylase Slt family.</text>
</comment>
<dbReference type="SUPFAM" id="SSF53955">
    <property type="entry name" value="Lysozyme-like"/>
    <property type="match status" value="1"/>
</dbReference>
<dbReference type="PROSITE" id="PS00922">
    <property type="entry name" value="TRANSGLYCOSYLASE"/>
    <property type="match status" value="1"/>
</dbReference>
<dbReference type="RefSeq" id="WP_132000862.1">
    <property type="nucleotide sequence ID" value="NZ_JABUHM010000006.1"/>
</dbReference>
<sequence>MNIEQLRVMLELQALKNFSTPALNSQTINAFQTLLETFISGQGIEAKTETVGRPAAQPSFVPAVPAQALPPISLTKLAANKSEFDGLIDHASRTYNVPAQLIKSVIKTESNFNPNAVSHAGASGLMQLMPGTAKGLGVKNPFDPADNINGGSKYLRQLLDRYGDNVELALAAYNAGPGNVDKYGGIPPFQETQNYVKKVSQSYYG</sequence>
<accession>A0A4R2BPF7</accession>
<dbReference type="GO" id="GO:0008933">
    <property type="term" value="F:peptidoglycan lytic transglycosylase activity"/>
    <property type="evidence" value="ECO:0007669"/>
    <property type="project" value="InterPro"/>
</dbReference>
<dbReference type="InterPro" id="IPR000189">
    <property type="entry name" value="Transglyc_AS"/>
</dbReference>
<dbReference type="InterPro" id="IPR008258">
    <property type="entry name" value="Transglycosylase_SLT_dom_1"/>
</dbReference>
<evidence type="ECO:0000256" key="1">
    <source>
        <dbReference type="ARBA" id="ARBA00007734"/>
    </source>
</evidence>
<dbReference type="GO" id="GO:0016020">
    <property type="term" value="C:membrane"/>
    <property type="evidence" value="ECO:0007669"/>
    <property type="project" value="InterPro"/>
</dbReference>
<dbReference type="GO" id="GO:0000270">
    <property type="term" value="P:peptidoglycan metabolic process"/>
    <property type="evidence" value="ECO:0007669"/>
    <property type="project" value="InterPro"/>
</dbReference>